<dbReference type="SUPFAM" id="SSF82199">
    <property type="entry name" value="SET domain"/>
    <property type="match status" value="1"/>
</dbReference>
<dbReference type="GO" id="GO:0046975">
    <property type="term" value="F:histone H3K36 methyltransferase activity"/>
    <property type="evidence" value="ECO:0007669"/>
    <property type="project" value="InterPro"/>
</dbReference>
<evidence type="ECO:0000256" key="9">
    <source>
        <dbReference type="ARBA" id="ARBA00022833"/>
    </source>
</evidence>
<feature type="region of interest" description="Disordered" evidence="11">
    <location>
        <begin position="863"/>
        <end position="893"/>
    </location>
</feature>
<feature type="compositionally biased region" description="Basic and acidic residues" evidence="11">
    <location>
        <begin position="103"/>
        <end position="112"/>
    </location>
</feature>
<evidence type="ECO:0000256" key="8">
    <source>
        <dbReference type="ARBA" id="ARBA00022771"/>
    </source>
</evidence>
<proteinExistence type="predicted"/>
<gene>
    <name evidence="16" type="ORF">MUK42_33927</name>
</gene>
<feature type="region of interest" description="Disordered" evidence="11">
    <location>
        <begin position="1"/>
        <end position="29"/>
    </location>
</feature>
<name>A0A9E7H4W6_9LILI</name>
<evidence type="ECO:0000259" key="14">
    <source>
        <dbReference type="PROSITE" id="PS51050"/>
    </source>
</evidence>
<evidence type="ECO:0000259" key="13">
    <source>
        <dbReference type="PROSITE" id="PS50868"/>
    </source>
</evidence>
<dbReference type="PROSITE" id="PS50868">
    <property type="entry name" value="POST_SET"/>
    <property type="match status" value="1"/>
</dbReference>
<keyword evidence="5" id="KW-0808">Transferase</keyword>
<feature type="compositionally biased region" description="Polar residues" evidence="11">
    <location>
        <begin position="1710"/>
        <end position="1721"/>
    </location>
</feature>
<feature type="compositionally biased region" description="Basic and acidic residues" evidence="11">
    <location>
        <begin position="1"/>
        <end position="10"/>
    </location>
</feature>
<feature type="compositionally biased region" description="Basic residues" evidence="11">
    <location>
        <begin position="863"/>
        <end position="873"/>
    </location>
</feature>
<feature type="region of interest" description="Disordered" evidence="11">
    <location>
        <begin position="86"/>
        <end position="112"/>
    </location>
</feature>
<keyword evidence="10" id="KW-0539">Nucleus</keyword>
<feature type="region of interest" description="Disordered" evidence="11">
    <location>
        <begin position="510"/>
        <end position="530"/>
    </location>
</feature>
<feature type="domain" description="SET" evidence="12">
    <location>
        <begin position="1103"/>
        <end position="1228"/>
    </location>
</feature>
<evidence type="ECO:0000256" key="10">
    <source>
        <dbReference type="ARBA" id="ARBA00023242"/>
    </source>
</evidence>
<dbReference type="PANTHER" id="PTHR22884">
    <property type="entry name" value="SET DOMAIN PROTEINS"/>
    <property type="match status" value="1"/>
</dbReference>
<dbReference type="InterPro" id="IPR001214">
    <property type="entry name" value="SET_dom"/>
</dbReference>
<sequence length="2057" mass="226711">MRECCGDPHAVRGLPGGTGEEISGGNQDGVVDGEEFEGLPALKVGGVFTDGNAGASGQGLENVTGGCSPSNDSCSLLAVVNEHEASVKETKEVEEDSGGFVESGKESNHDVPEQGVSVGNLKTIAAANSIVEVGVLVDGNAGVGDLELENANYGFSSCNDRSSFLDVGKERGVLDKEIKEMEDDAAEDIKVEMGMVKAMKEMEEVNGRFVDAEKQSNNLDLEQGISVENPKVVESCSSLPGKPVDYVCCKRNLVDDKYENLLSNIERIEFSACKEDILCSNNGNSGRHELFNSQNDKGLAPSCIVGQDEGVCDVSEENSVSSCIARGLSGVSLDEVTSCFSVEVSSFLQSSALHTATRDHSSDLPLATDCEIKVTDAFNTASTCCSNVKVSRGRVSDGVAGTSKSVPSFALRRTNPKRAASSRSIQTDVRSDHLTRNRNNMRKYNKAADLGTLFSSITDKKIEVRRKRSCFQRMTRKSVWGGTSSLITHFMENDELAVSSFHLAQIQNTNSKMSQNSRPRRKKQMGHGDRNLISPKSECAFLTQTMQLNDQIYLQPQIPSMVDSQHSIEANNDAVANLCCPSDLGISSKPGEADCEPLTDNLASSERFLRRDGQQGEKDMESTLTQDASFDNLLGECPGVSSHSGSETLMEPTADKHLVDQESSPDSDIYNPVVDVGVALIESGTFRDNGVNQSVIVPKLTDLNGMCAKLLNSCDAIVSPESASSLEVQLQTENKEESKFCEASAKAYASSEEHDLIKEKLHDLDIHITDVEPLKYVRKKRNGFKERSHICSDAIKEAEGKDYRGKTYPDDTTNGVEELGCSEGSRKVDLGLGVWVLTKQDTVNVQPEDGGLLITDKAEAHKLSRSSKKRVGKNKLSLKGSTRSRRPKSCGKKNCTIQRLGKSRKKENNQTLDVDWEACGSLKLSPGRACNKSKPKEGTCGLEGQSLPQRRAWVLCDDCHKWRCIPTELADIIGETNCRWTCKDNTDKAFADCSIPQEKTNSEINAELEITDASCDEDVPKPKSSGFAKSKLAATQPAPWTPIKSNLYLHRNRKSQTIDETMVCHCKPPSDSCLGCGDQCLNRMLNIECGKGTCPCGELCSNQQFQKRKYAKLKWIPCGKKGFGLQSLQDVSSGQFIIEYVGEVLDLATYEARQRYYASRGQKHFYFMTLNGGEVIDACAKGNLGRFINHSCDPNCRTEKWMVNGEVCIGLFAIRDIKKGEELTFDYNYVRVFGAAAKKCVCGSSVCRGYIGSDPLDAVVIVQDDSDDEILEPVMAHKDNEKALDIELLLSYANDVVEKDSDSSIKNKVQLDDSPIKISETEAHRQSWDTICKSSDDVTPLSITSNGLDKDTISRSISEIQLSEDCSRSLDDVHNKESSPVQPSLTVIDPISGTALKSILASNIIDEQQNVSKPFLAKSSPSNHIIRKSKLSAKAKPPQKAKKSHWRSGNAQFAGVEKELNELLDADGGISKRKDATKGYLKLLFVTAAEGDNAGGASQSIRDLSLILDALLKTKSRTVLMDIINKNGLQMLHNIMKQNRSKFNRIPIIRKLLKVLEFLALKGILTPEHINKGPPCSGMESLKDSLLSLTRHNDIQVHQIARSFRDKWIPRTIKRVEPSDRDEFQLDSQRPYCWFQSSPFNHHLDQGARDSDAIVCVSEPMEQVTYSGVVDMPGETCSLSSTLTDNNTTSRARTRKRKSRWDQPLEYNGPDQQNLWSSQDQAAEAGSKLFKTSFSELEIGPRTEAQKRNLDGPNDDGSLNGVAGMNFLQQNMNAEAPPGFESSQKLHQLASETLVPRGEVVVGYLQERYLSHLGVSYGIPLAFVQKLGTSELKGDTNRHQFWQVAPSMPFHPFPPLPSYPRGIPNPLTLTSDSSKNSTVDQGLNATQVCKLDDGDPQATDVPVPSTIGGRPATHLEAPSRDLQISERTSWSSNSFGRRLFRAHRWNNQKFRRRWSPWSQEGNDYGFRGTVRHRDSGRNFRDERRYWPRWPQEDSGVSSKQITSQCVCTFAFNSILVSNSGYCMEAIKVLQIAYWKNRGVKLFYLFMLSSELLVFCNI</sequence>
<dbReference type="Gene3D" id="2.170.270.10">
    <property type="entry name" value="SET domain"/>
    <property type="match status" value="1"/>
</dbReference>
<dbReference type="OrthoDB" id="422362at2759"/>
<feature type="region of interest" description="Disordered" evidence="11">
    <location>
        <begin position="1678"/>
        <end position="1722"/>
    </location>
</feature>
<evidence type="ECO:0000256" key="6">
    <source>
        <dbReference type="ARBA" id="ARBA00022691"/>
    </source>
</evidence>
<dbReference type="Pfam" id="PF17907">
    <property type="entry name" value="AWS"/>
    <property type="match status" value="1"/>
</dbReference>
<dbReference type="Pfam" id="PF00856">
    <property type="entry name" value="SET"/>
    <property type="match status" value="1"/>
</dbReference>
<protein>
    <recommendedName>
        <fullName evidence="18">Histone-lysine N-methyltransferase ASHH2</fullName>
    </recommendedName>
</protein>
<dbReference type="InterPro" id="IPR006560">
    <property type="entry name" value="AWS_dom"/>
</dbReference>
<evidence type="ECO:0000256" key="3">
    <source>
        <dbReference type="ARBA" id="ARBA00022454"/>
    </source>
</evidence>
<evidence type="ECO:0000256" key="2">
    <source>
        <dbReference type="ARBA" id="ARBA00004286"/>
    </source>
</evidence>
<dbReference type="PROSITE" id="PS51215">
    <property type="entry name" value="AWS"/>
    <property type="match status" value="1"/>
</dbReference>
<evidence type="ECO:0000256" key="1">
    <source>
        <dbReference type="ARBA" id="ARBA00004123"/>
    </source>
</evidence>
<dbReference type="InterPro" id="IPR046341">
    <property type="entry name" value="SET_dom_sf"/>
</dbReference>
<dbReference type="InterPro" id="IPR044437">
    <property type="entry name" value="SETD2/Set2_SET"/>
</dbReference>
<evidence type="ECO:0008006" key="18">
    <source>
        <dbReference type="Google" id="ProtNLM"/>
    </source>
</evidence>
<evidence type="ECO:0000256" key="7">
    <source>
        <dbReference type="ARBA" id="ARBA00022723"/>
    </source>
</evidence>
<dbReference type="FunFam" id="3.30.40.100:FF:000006">
    <property type="entry name" value="Histone-lysine N-methyltransferase"/>
    <property type="match status" value="1"/>
</dbReference>
<keyword evidence="7" id="KW-0479">Metal-binding</keyword>
<feature type="compositionally biased region" description="Basic residues" evidence="11">
    <location>
        <begin position="882"/>
        <end position="891"/>
    </location>
</feature>
<evidence type="ECO:0000259" key="12">
    <source>
        <dbReference type="PROSITE" id="PS50280"/>
    </source>
</evidence>
<dbReference type="Gene3D" id="3.30.40.100">
    <property type="match status" value="1"/>
</dbReference>
<keyword evidence="3" id="KW-0158">Chromosome</keyword>
<dbReference type="Pfam" id="PF07496">
    <property type="entry name" value="zf-CW"/>
    <property type="match status" value="1"/>
</dbReference>
<feature type="domain" description="AWS" evidence="15">
    <location>
        <begin position="1059"/>
        <end position="1109"/>
    </location>
</feature>
<organism evidence="16 17">
    <name type="scientific">Musa troglodytarum</name>
    <name type="common">fe'i banana</name>
    <dbReference type="NCBI Taxonomy" id="320322"/>
    <lineage>
        <taxon>Eukaryota</taxon>
        <taxon>Viridiplantae</taxon>
        <taxon>Streptophyta</taxon>
        <taxon>Embryophyta</taxon>
        <taxon>Tracheophyta</taxon>
        <taxon>Spermatophyta</taxon>
        <taxon>Magnoliopsida</taxon>
        <taxon>Liliopsida</taxon>
        <taxon>Zingiberales</taxon>
        <taxon>Musaceae</taxon>
        <taxon>Musa</taxon>
    </lineage>
</organism>
<dbReference type="SMART" id="SM00317">
    <property type="entry name" value="SET"/>
    <property type="match status" value="1"/>
</dbReference>
<dbReference type="GO" id="GO:0008270">
    <property type="term" value="F:zinc ion binding"/>
    <property type="evidence" value="ECO:0007669"/>
    <property type="project" value="UniProtKB-KW"/>
</dbReference>
<dbReference type="PROSITE" id="PS51050">
    <property type="entry name" value="ZF_CW"/>
    <property type="match status" value="1"/>
</dbReference>
<dbReference type="Proteomes" id="UP001055439">
    <property type="component" value="Chromosome 8"/>
</dbReference>
<keyword evidence="9" id="KW-0862">Zinc</keyword>
<dbReference type="GO" id="GO:0032259">
    <property type="term" value="P:methylation"/>
    <property type="evidence" value="ECO:0007669"/>
    <property type="project" value="UniProtKB-KW"/>
</dbReference>
<accession>A0A9E7H4W6</accession>
<evidence type="ECO:0000256" key="4">
    <source>
        <dbReference type="ARBA" id="ARBA00022603"/>
    </source>
</evidence>
<keyword evidence="6" id="KW-0949">S-adenosyl-L-methionine</keyword>
<dbReference type="EMBL" id="CP097510">
    <property type="protein sequence ID" value="URE23709.1"/>
    <property type="molecule type" value="Genomic_DNA"/>
</dbReference>
<dbReference type="GO" id="GO:0005634">
    <property type="term" value="C:nucleus"/>
    <property type="evidence" value="ECO:0007669"/>
    <property type="project" value="UniProtKB-SubCell"/>
</dbReference>
<dbReference type="PROSITE" id="PS50280">
    <property type="entry name" value="SET"/>
    <property type="match status" value="1"/>
</dbReference>
<reference evidence="16" key="1">
    <citation type="submission" date="2022-05" db="EMBL/GenBank/DDBJ databases">
        <title>The Musa troglodytarum L. genome provides insights into the mechanism of non-climacteric behaviour and enrichment of carotenoids.</title>
        <authorList>
            <person name="Wang J."/>
        </authorList>
    </citation>
    <scope>NUCLEOTIDE SEQUENCE</scope>
    <source>
        <tissue evidence="16">Leaf</tissue>
    </source>
</reference>
<dbReference type="InterPro" id="IPR050777">
    <property type="entry name" value="SET2_Histone-Lys_MeTrsfase"/>
</dbReference>
<dbReference type="GO" id="GO:0005694">
    <property type="term" value="C:chromosome"/>
    <property type="evidence" value="ECO:0007669"/>
    <property type="project" value="UniProtKB-SubCell"/>
</dbReference>
<evidence type="ECO:0000313" key="16">
    <source>
        <dbReference type="EMBL" id="URE23709.1"/>
    </source>
</evidence>
<feature type="domain" description="CW-type" evidence="14">
    <location>
        <begin position="947"/>
        <end position="1001"/>
    </location>
</feature>
<comment type="subcellular location">
    <subcellularLocation>
        <location evidence="2">Chromosome</location>
    </subcellularLocation>
    <subcellularLocation>
        <location evidence="1">Nucleus</location>
    </subcellularLocation>
</comment>
<dbReference type="InterPro" id="IPR003616">
    <property type="entry name" value="Post-SET_dom"/>
</dbReference>
<evidence type="ECO:0000256" key="11">
    <source>
        <dbReference type="SAM" id="MobiDB-lite"/>
    </source>
</evidence>
<keyword evidence="4" id="KW-0489">Methyltransferase</keyword>
<keyword evidence="17" id="KW-1185">Reference proteome</keyword>
<keyword evidence="8" id="KW-0863">Zinc-finger</keyword>
<evidence type="ECO:0000313" key="17">
    <source>
        <dbReference type="Proteomes" id="UP001055439"/>
    </source>
</evidence>
<evidence type="ECO:0000259" key="15">
    <source>
        <dbReference type="PROSITE" id="PS51215"/>
    </source>
</evidence>
<dbReference type="InterPro" id="IPR011124">
    <property type="entry name" value="Znf_CW"/>
</dbReference>
<dbReference type="CDD" id="cd19172">
    <property type="entry name" value="SET_SETD2"/>
    <property type="match status" value="1"/>
</dbReference>
<dbReference type="FunFam" id="2.170.270.10:FF:000035">
    <property type="entry name" value="Histone-lysine N-methyltransferase"/>
    <property type="match status" value="1"/>
</dbReference>
<evidence type="ECO:0000256" key="5">
    <source>
        <dbReference type="ARBA" id="ARBA00022679"/>
    </source>
</evidence>
<feature type="compositionally biased region" description="Low complexity" evidence="11">
    <location>
        <begin position="1678"/>
        <end position="1691"/>
    </location>
</feature>
<dbReference type="SMART" id="SM00570">
    <property type="entry name" value="AWS"/>
    <property type="match status" value="1"/>
</dbReference>
<feature type="domain" description="Post-SET" evidence="13">
    <location>
        <begin position="1236"/>
        <end position="1252"/>
    </location>
</feature>